<dbReference type="GO" id="GO:0005344">
    <property type="term" value="F:oxygen carrier activity"/>
    <property type="evidence" value="ECO:0007669"/>
    <property type="project" value="UniProtKB-KW"/>
</dbReference>
<dbReference type="EMBL" id="VLNR01000012">
    <property type="protein sequence ID" value="TSE09600.1"/>
    <property type="molecule type" value="Genomic_DNA"/>
</dbReference>
<dbReference type="GO" id="GO:0071949">
    <property type="term" value="F:FAD binding"/>
    <property type="evidence" value="ECO:0007669"/>
    <property type="project" value="TreeGrafter"/>
</dbReference>
<protein>
    <submittedName>
        <fullName evidence="7">Hemin receptor</fullName>
    </submittedName>
</protein>
<evidence type="ECO:0000256" key="2">
    <source>
        <dbReference type="ARBA" id="ARBA00022621"/>
    </source>
</evidence>
<dbReference type="Gene3D" id="1.10.490.10">
    <property type="entry name" value="Globins"/>
    <property type="match status" value="1"/>
</dbReference>
<keyword evidence="7" id="KW-0675">Receptor</keyword>
<dbReference type="SUPFAM" id="SSF46458">
    <property type="entry name" value="Globin-like"/>
    <property type="match status" value="1"/>
</dbReference>
<evidence type="ECO:0000259" key="6">
    <source>
        <dbReference type="PROSITE" id="PS01033"/>
    </source>
</evidence>
<accession>A0A554VMR0</accession>
<comment type="similarity">
    <text evidence="5">Belongs to the globin family.</text>
</comment>
<evidence type="ECO:0000256" key="5">
    <source>
        <dbReference type="RuleBase" id="RU000356"/>
    </source>
</evidence>
<dbReference type="AlphaFoldDB" id="A0A554VMR0"/>
<evidence type="ECO:0000256" key="4">
    <source>
        <dbReference type="ARBA" id="ARBA00023004"/>
    </source>
</evidence>
<keyword evidence="8" id="KW-1185">Reference proteome</keyword>
<organism evidence="7 8">
    <name type="scientific">Aquimarina algiphila</name>
    <dbReference type="NCBI Taxonomy" id="2047982"/>
    <lineage>
        <taxon>Bacteria</taxon>
        <taxon>Pseudomonadati</taxon>
        <taxon>Bacteroidota</taxon>
        <taxon>Flavobacteriia</taxon>
        <taxon>Flavobacteriales</taxon>
        <taxon>Flavobacteriaceae</taxon>
        <taxon>Aquimarina</taxon>
    </lineage>
</organism>
<evidence type="ECO:0000313" key="7">
    <source>
        <dbReference type="EMBL" id="TSE09600.1"/>
    </source>
</evidence>
<dbReference type="Pfam" id="PF00042">
    <property type="entry name" value="Globin"/>
    <property type="match status" value="1"/>
</dbReference>
<comment type="caution">
    <text evidence="7">The sequence shown here is derived from an EMBL/GenBank/DDBJ whole genome shotgun (WGS) entry which is preliminary data.</text>
</comment>
<dbReference type="GO" id="GO:0071500">
    <property type="term" value="P:cellular response to nitrosative stress"/>
    <property type="evidence" value="ECO:0007669"/>
    <property type="project" value="TreeGrafter"/>
</dbReference>
<keyword evidence="3" id="KW-0479">Metal-binding</keyword>
<dbReference type="GO" id="GO:0020037">
    <property type="term" value="F:heme binding"/>
    <property type="evidence" value="ECO:0007669"/>
    <property type="project" value="InterPro"/>
</dbReference>
<dbReference type="GO" id="GO:0046210">
    <property type="term" value="P:nitric oxide catabolic process"/>
    <property type="evidence" value="ECO:0007669"/>
    <property type="project" value="TreeGrafter"/>
</dbReference>
<dbReference type="InterPro" id="IPR000971">
    <property type="entry name" value="Globin"/>
</dbReference>
<sequence length="142" mass="15521">MEKRTIELVQSSFEKIAPIAETAAKIFYDKLFELDSDLEKLFPTANPEAMKGQGNKLMTMLASAVAGLTNLDKLIPILENLGKNHVSYNVEASHYDTVGAALLETLSIGLGEDFTPEVKEAWTDTYTVMASVMKTAAYGEVV</sequence>
<name>A0A554VMR0_9FLAO</name>
<keyword evidence="2 5" id="KW-0561">Oxygen transport</keyword>
<dbReference type="PANTHER" id="PTHR43396">
    <property type="entry name" value="FLAVOHEMOPROTEIN"/>
    <property type="match status" value="1"/>
</dbReference>
<dbReference type="OrthoDB" id="9801223at2"/>
<reference evidence="7 8" key="1">
    <citation type="submission" date="2019-07" db="EMBL/GenBank/DDBJ databases">
        <title>The draft genome sequence of Aquimarina algiphila M91.</title>
        <authorList>
            <person name="Meng X."/>
        </authorList>
    </citation>
    <scope>NUCLEOTIDE SEQUENCE [LARGE SCALE GENOMIC DNA]</scope>
    <source>
        <strain evidence="7 8">M91</strain>
    </source>
</reference>
<proteinExistence type="inferred from homology"/>
<keyword evidence="4" id="KW-0408">Iron</keyword>
<dbReference type="PROSITE" id="PS01033">
    <property type="entry name" value="GLOBIN"/>
    <property type="match status" value="1"/>
</dbReference>
<dbReference type="GO" id="GO:0019825">
    <property type="term" value="F:oxygen binding"/>
    <property type="evidence" value="ECO:0007669"/>
    <property type="project" value="InterPro"/>
</dbReference>
<gene>
    <name evidence="7" type="ORF">FOF46_07780</name>
</gene>
<evidence type="ECO:0000313" key="8">
    <source>
        <dbReference type="Proteomes" id="UP000318833"/>
    </source>
</evidence>
<dbReference type="CDD" id="cd12131">
    <property type="entry name" value="HGbI-like"/>
    <property type="match status" value="1"/>
</dbReference>
<dbReference type="GO" id="GO:0046872">
    <property type="term" value="F:metal ion binding"/>
    <property type="evidence" value="ECO:0007669"/>
    <property type="project" value="UniProtKB-KW"/>
</dbReference>
<feature type="domain" description="Globin" evidence="6">
    <location>
        <begin position="1"/>
        <end position="138"/>
    </location>
</feature>
<evidence type="ECO:0000256" key="1">
    <source>
        <dbReference type="ARBA" id="ARBA00022617"/>
    </source>
</evidence>
<dbReference type="GO" id="GO:0008941">
    <property type="term" value="F:nitric oxide dioxygenase NAD(P)H activity"/>
    <property type="evidence" value="ECO:0007669"/>
    <property type="project" value="TreeGrafter"/>
</dbReference>
<dbReference type="InterPro" id="IPR009050">
    <property type="entry name" value="Globin-like_sf"/>
</dbReference>
<dbReference type="InterPro" id="IPR012292">
    <property type="entry name" value="Globin/Proto"/>
</dbReference>
<keyword evidence="1 5" id="KW-0349">Heme</keyword>
<dbReference type="RefSeq" id="WP_143916070.1">
    <property type="nucleotide sequence ID" value="NZ_CANMIK010000012.1"/>
</dbReference>
<evidence type="ECO:0000256" key="3">
    <source>
        <dbReference type="ARBA" id="ARBA00022723"/>
    </source>
</evidence>
<dbReference type="Proteomes" id="UP000318833">
    <property type="component" value="Unassembled WGS sequence"/>
</dbReference>
<dbReference type="PANTHER" id="PTHR43396:SF3">
    <property type="entry name" value="FLAVOHEMOPROTEIN"/>
    <property type="match status" value="1"/>
</dbReference>
<keyword evidence="5" id="KW-0813">Transport</keyword>